<protein>
    <submittedName>
        <fullName evidence="2">Cytosine adenosine deaminase</fullName>
    </submittedName>
</protein>
<dbReference type="InterPro" id="IPR002125">
    <property type="entry name" value="CMP_dCMP_dom"/>
</dbReference>
<evidence type="ECO:0000313" key="3">
    <source>
        <dbReference type="Proteomes" id="UP000053780"/>
    </source>
</evidence>
<keyword evidence="3" id="KW-1185">Reference proteome</keyword>
<evidence type="ECO:0000313" key="2">
    <source>
        <dbReference type="EMBL" id="EQB59674.1"/>
    </source>
</evidence>
<dbReference type="PANTHER" id="PTHR11079">
    <property type="entry name" value="CYTOSINE DEAMINASE FAMILY MEMBER"/>
    <property type="match status" value="1"/>
</dbReference>
<dbReference type="Proteomes" id="UP000053780">
    <property type="component" value="Unassembled WGS sequence"/>
</dbReference>
<dbReference type="GO" id="GO:0006139">
    <property type="term" value="P:nucleobase-containing compound metabolic process"/>
    <property type="evidence" value="ECO:0007669"/>
    <property type="project" value="UniProtKB-ARBA"/>
</dbReference>
<dbReference type="GO" id="GO:0003824">
    <property type="term" value="F:catalytic activity"/>
    <property type="evidence" value="ECO:0007669"/>
    <property type="project" value="InterPro"/>
</dbReference>
<feature type="domain" description="CMP/dCMP-type deaminase" evidence="1">
    <location>
        <begin position="2"/>
        <end position="134"/>
    </location>
</feature>
<dbReference type="InterPro" id="IPR016193">
    <property type="entry name" value="Cytidine_deaminase-like"/>
</dbReference>
<proteinExistence type="predicted"/>
<dbReference type="OrthoDB" id="1701769at2759"/>
<evidence type="ECO:0000259" key="1">
    <source>
        <dbReference type="PROSITE" id="PS51747"/>
    </source>
</evidence>
<dbReference type="PROSITE" id="PS51747">
    <property type="entry name" value="CYT_DCMP_DEAMINASES_2"/>
    <property type="match status" value="1"/>
</dbReference>
<dbReference type="HOGENOM" id="CLU_698486_0_0_1"/>
<dbReference type="Gene3D" id="3.40.140.10">
    <property type="entry name" value="Cytidine Deaminase, domain 2"/>
    <property type="match status" value="2"/>
</dbReference>
<sequence>MNNHKYFLDQAYKQAVKAYNMNEVPVGCVVVKDNIIISRSHNLTNYYHSPLCHAELNAIKEIFYGGDLFSEKEIYNEEFNKIGELFSERETYNKELSKSKEVSNIGEFSKCDNIFNNDENCNCGDISNHRESSKSDNIFNNDEFNDREDLSNKSELYKIDNVNNKESSKSENINNELNKNRNIKYVEDCNKSKYKLNIKSFYRNKENEDIQNNSTIDKSSYNKHTINNFVYDEPSEHNINRPNEFNSTFDKYNINKPTHNINKPTHNINKPTHNINKPTHNINKPTHNINKPTHNNTLLNKFNHTLNKYNIKTSSNNTLTFYITCEPCVMCLGILDRLNCKVFYGCKNSIFGGTSVIKQEYEWMNFIEDKRCYEILQVFYKRENVNCPVVCRKKK</sequence>
<dbReference type="VEuPathDB" id="MicrosporidiaDB:NAPIS_ORF02775"/>
<organism evidence="2 3">
    <name type="scientific">Vairimorpha apis BRL 01</name>
    <dbReference type="NCBI Taxonomy" id="1037528"/>
    <lineage>
        <taxon>Eukaryota</taxon>
        <taxon>Fungi</taxon>
        <taxon>Fungi incertae sedis</taxon>
        <taxon>Microsporidia</taxon>
        <taxon>Nosematidae</taxon>
        <taxon>Vairimorpha</taxon>
    </lineage>
</organism>
<name>T0L587_9MICR</name>
<dbReference type="AlphaFoldDB" id="T0L587"/>
<gene>
    <name evidence="2" type="ORF">NAPIS_ORF02775</name>
</gene>
<dbReference type="PANTHER" id="PTHR11079:SF179">
    <property type="entry name" value="TRNA(ADENINE(34)) DEAMINASE, CHLOROPLASTIC"/>
    <property type="match status" value="1"/>
</dbReference>
<dbReference type="EMBL" id="KE647381">
    <property type="protein sequence ID" value="EQB59674.1"/>
    <property type="molecule type" value="Genomic_DNA"/>
</dbReference>
<reference evidence="2 3" key="1">
    <citation type="journal article" date="2013" name="BMC Genomics">
        <title>Genome sequencing and comparative genomics of honey bee microsporidia, Nosema apis reveal novel insights into host-parasite interactions.</title>
        <authorList>
            <person name="Chen Yp."/>
            <person name="Pettis J.S."/>
            <person name="Zhao Y."/>
            <person name="Liu X."/>
            <person name="Tallon L.J."/>
            <person name="Sadzewicz L.D."/>
            <person name="Li R."/>
            <person name="Zheng H."/>
            <person name="Huang S."/>
            <person name="Zhang X."/>
            <person name="Hamilton M.C."/>
            <person name="Pernal S.F."/>
            <person name="Melathopoulos A.P."/>
            <person name="Yan X."/>
            <person name="Evans J.D."/>
        </authorList>
    </citation>
    <scope>NUCLEOTIDE SEQUENCE [LARGE SCALE GENOMIC DNA]</scope>
    <source>
        <strain evidence="2 3">BRL 01</strain>
    </source>
</reference>
<accession>T0L587</accession>
<dbReference type="Pfam" id="PF00383">
    <property type="entry name" value="dCMP_cyt_deam_1"/>
    <property type="match status" value="1"/>
</dbReference>
<dbReference type="SUPFAM" id="SSF53927">
    <property type="entry name" value="Cytidine deaminase-like"/>
    <property type="match status" value="2"/>
</dbReference>